<dbReference type="Proteomes" id="UP000789342">
    <property type="component" value="Unassembled WGS sequence"/>
</dbReference>
<sequence length="89" mass="10139">QIMESLANDLYKKLSDMFFAKLVQSKNKDTSTDDIDKITKGMSKLSLNLAKMAKERFSSKKRQSLEKAKLQVSNLSLIQHTSQKSQKKS</sequence>
<accession>A0A9N9NL57</accession>
<feature type="non-terminal residue" evidence="1">
    <location>
        <position position="89"/>
    </location>
</feature>
<keyword evidence="2" id="KW-1185">Reference proteome</keyword>
<evidence type="ECO:0000313" key="2">
    <source>
        <dbReference type="Proteomes" id="UP000789342"/>
    </source>
</evidence>
<feature type="non-terminal residue" evidence="1">
    <location>
        <position position="1"/>
    </location>
</feature>
<organism evidence="1 2">
    <name type="scientific">Acaulospora morrowiae</name>
    <dbReference type="NCBI Taxonomy" id="94023"/>
    <lineage>
        <taxon>Eukaryota</taxon>
        <taxon>Fungi</taxon>
        <taxon>Fungi incertae sedis</taxon>
        <taxon>Mucoromycota</taxon>
        <taxon>Glomeromycotina</taxon>
        <taxon>Glomeromycetes</taxon>
        <taxon>Diversisporales</taxon>
        <taxon>Acaulosporaceae</taxon>
        <taxon>Acaulospora</taxon>
    </lineage>
</organism>
<name>A0A9N9NL57_9GLOM</name>
<dbReference type="EMBL" id="CAJVPV010034006">
    <property type="protein sequence ID" value="CAG8748056.1"/>
    <property type="molecule type" value="Genomic_DNA"/>
</dbReference>
<gene>
    <name evidence="1" type="ORF">AMORRO_LOCUS15164</name>
</gene>
<protein>
    <submittedName>
        <fullName evidence="1">8661_t:CDS:1</fullName>
    </submittedName>
</protein>
<comment type="caution">
    <text evidence="1">The sequence shown here is derived from an EMBL/GenBank/DDBJ whole genome shotgun (WGS) entry which is preliminary data.</text>
</comment>
<evidence type="ECO:0000313" key="1">
    <source>
        <dbReference type="EMBL" id="CAG8748056.1"/>
    </source>
</evidence>
<proteinExistence type="predicted"/>
<dbReference type="AlphaFoldDB" id="A0A9N9NL57"/>
<reference evidence="1" key="1">
    <citation type="submission" date="2021-06" db="EMBL/GenBank/DDBJ databases">
        <authorList>
            <person name="Kallberg Y."/>
            <person name="Tangrot J."/>
            <person name="Rosling A."/>
        </authorList>
    </citation>
    <scope>NUCLEOTIDE SEQUENCE</scope>
    <source>
        <strain evidence="1">CL551</strain>
    </source>
</reference>